<sequence>MPPVLLRPPPARSASGVSQYRSECFFMIMLGARSTISSHFDAAPIRMPSIPDTRRRWLCQAAALLAAGGLAAAESPAQWLGRPAPELPSYYPRDYGVVFDAARREGRVTVYSTTDFAAAHPLIRAFEARYPGVTVDYREQNSDDLYRRYLAELASGAPGADVVWSSSMPEQFKLVNDGHALPYASPERPYLPSWAIWKNEAYGTSYEPVVFVYNARQLPADLVPATHADFARILTVHRDLLRGRVASYDIEHSGSAFLFAAEDARTTPVFWDVARALGAANVNLYITTAAMLERVASGESLLAYNVIGSYAARYADRNPALAIKMPADYTLVATRVAFIARRSTHPNAARLWLDFVLSREGQSVMANRAFLFSLRQDVETGLTAKRLLAELGNTHRPIPVGPGLLAHQDQLRRADFLKRWHAALGR</sequence>
<evidence type="ECO:0000313" key="3">
    <source>
        <dbReference type="Proteomes" id="UP000005933"/>
    </source>
</evidence>
<dbReference type="GO" id="GO:0030288">
    <property type="term" value="C:outer membrane-bounded periplasmic space"/>
    <property type="evidence" value="ECO:0007669"/>
    <property type="project" value="TreeGrafter"/>
</dbReference>
<keyword evidence="1" id="KW-0732">Signal</keyword>
<dbReference type="SUPFAM" id="SSF53850">
    <property type="entry name" value="Periplasmic binding protein-like II"/>
    <property type="match status" value="1"/>
</dbReference>
<dbReference type="Pfam" id="PF13416">
    <property type="entry name" value="SBP_bac_8"/>
    <property type="match status" value="1"/>
</dbReference>
<dbReference type="InterPro" id="IPR006059">
    <property type="entry name" value="SBP"/>
</dbReference>
<dbReference type="Gene3D" id="3.40.190.10">
    <property type="entry name" value="Periplasmic binding protein-like II"/>
    <property type="match status" value="2"/>
</dbReference>
<dbReference type="PANTHER" id="PTHR30006:SF25">
    <property type="entry name" value="PHOSPHOGLYCERATE TRANSPORT REGULATORY PROTEIN PGTC"/>
    <property type="match status" value="1"/>
</dbReference>
<protein>
    <submittedName>
        <fullName evidence="2">Iron(III)-binding protein</fullName>
    </submittedName>
</protein>
<name>A0AB33VDT7_RALSU</name>
<evidence type="ECO:0000256" key="1">
    <source>
        <dbReference type="ARBA" id="ARBA00022729"/>
    </source>
</evidence>
<comment type="caution">
    <text evidence="2">The sequence shown here is derived from an EMBL/GenBank/DDBJ whole genome shotgun (WGS) entry which is preliminary data.</text>
</comment>
<proteinExistence type="predicted"/>
<organism evidence="2 3">
    <name type="scientific">Ralstonia solanacearum (strain UW551)</name>
    <dbReference type="NCBI Taxonomy" id="342110"/>
    <lineage>
        <taxon>Bacteria</taxon>
        <taxon>Pseudomonadati</taxon>
        <taxon>Pseudomonadota</taxon>
        <taxon>Betaproteobacteria</taxon>
        <taxon>Burkholderiales</taxon>
        <taxon>Burkholderiaceae</taxon>
        <taxon>Ralstonia</taxon>
        <taxon>Ralstonia solanacearum species complex</taxon>
    </lineage>
</organism>
<reference evidence="2 3" key="1">
    <citation type="journal article" date="2006" name="Mol. Plant Microbe Interact.">
        <title>Identification of open reading frames unique to a select agent: Ralstonia solanacearum race 3 biovar 2.</title>
        <authorList>
            <person name="Gabriel D.W."/>
            <person name="Allen C."/>
            <person name="Schell M."/>
            <person name="Denny T.P."/>
            <person name="Greenberg J.T."/>
            <person name="Duan Y.P."/>
            <person name="Flores-Cruz Z."/>
            <person name="Huang Q."/>
            <person name="Clifford J.M."/>
            <person name="Presting G."/>
            <person name="Gonzalez E.T."/>
            <person name="Reddy J."/>
            <person name="Elphinstone J."/>
            <person name="Swanson J."/>
            <person name="Yao J."/>
            <person name="Mulholland V."/>
            <person name="Liu L."/>
            <person name="Farmerie W."/>
            <person name="Patnaikuni M."/>
            <person name="Balogh B."/>
            <person name="Norman D."/>
            <person name="Alvarez A."/>
            <person name="Castillo J.A."/>
            <person name="Jones J."/>
            <person name="Saddler G."/>
            <person name="Walunas T."/>
            <person name="Zhukov A."/>
            <person name="Mikhailova N."/>
        </authorList>
    </citation>
    <scope>NUCLEOTIDE SEQUENCE [LARGE SCALE GENOMIC DNA]</scope>
    <source>
        <strain evidence="2 3">UW551</strain>
    </source>
</reference>
<evidence type="ECO:0000313" key="2">
    <source>
        <dbReference type="EMBL" id="EAP72985.1"/>
    </source>
</evidence>
<gene>
    <name evidence="2" type="ORF">RRSL_02769</name>
</gene>
<accession>A0AB33VDT7</accession>
<dbReference type="EMBL" id="AAKL01000021">
    <property type="protein sequence ID" value="EAP72985.1"/>
    <property type="molecule type" value="Genomic_DNA"/>
</dbReference>
<dbReference type="AlphaFoldDB" id="A0AB33VDT7"/>
<dbReference type="PANTHER" id="PTHR30006">
    <property type="entry name" value="THIAMINE-BINDING PERIPLASMIC PROTEIN-RELATED"/>
    <property type="match status" value="1"/>
</dbReference>
<dbReference type="Proteomes" id="UP000005933">
    <property type="component" value="Unassembled WGS sequence"/>
</dbReference>